<dbReference type="GO" id="GO:0005524">
    <property type="term" value="F:ATP binding"/>
    <property type="evidence" value="ECO:0007669"/>
    <property type="project" value="UniProtKB-KW"/>
</dbReference>
<keyword evidence="3" id="KW-0813">Transport</keyword>
<dbReference type="InterPro" id="IPR027417">
    <property type="entry name" value="P-loop_NTPase"/>
</dbReference>
<gene>
    <name evidence="8" type="ORF">EDD31_0715</name>
</gene>
<dbReference type="GO" id="GO:0005886">
    <property type="term" value="C:plasma membrane"/>
    <property type="evidence" value="ECO:0007669"/>
    <property type="project" value="UniProtKB-SubCell"/>
</dbReference>
<dbReference type="SMART" id="SM00382">
    <property type="entry name" value="AAA"/>
    <property type="match status" value="1"/>
</dbReference>
<comment type="subcellular location">
    <subcellularLocation>
        <location evidence="1">Cell membrane</location>
        <topology evidence="1">Peripheral membrane protein</topology>
    </subcellularLocation>
</comment>
<evidence type="ECO:0000313" key="8">
    <source>
        <dbReference type="EMBL" id="ROR72364.1"/>
    </source>
</evidence>
<dbReference type="Pfam" id="PF00005">
    <property type="entry name" value="ABC_tran"/>
    <property type="match status" value="1"/>
</dbReference>
<dbReference type="OrthoDB" id="9804819at2"/>
<dbReference type="AlphaFoldDB" id="A0A3N2BBB0"/>
<dbReference type="EMBL" id="RKHK01000001">
    <property type="protein sequence ID" value="ROR72364.1"/>
    <property type="molecule type" value="Genomic_DNA"/>
</dbReference>
<name>A0A3N2BBB0_9MICO</name>
<evidence type="ECO:0000256" key="4">
    <source>
        <dbReference type="ARBA" id="ARBA00022741"/>
    </source>
</evidence>
<dbReference type="InterPro" id="IPR050763">
    <property type="entry name" value="ABC_transporter_ATP-binding"/>
</dbReference>
<feature type="domain" description="ABC transporter" evidence="7">
    <location>
        <begin position="10"/>
        <end position="235"/>
    </location>
</feature>
<evidence type="ECO:0000256" key="2">
    <source>
        <dbReference type="ARBA" id="ARBA00005417"/>
    </source>
</evidence>
<protein>
    <submittedName>
        <fullName evidence="8">ABC-2 type transport system ATP-binding protein</fullName>
    </submittedName>
</protein>
<dbReference type="PANTHER" id="PTHR42711:SF5">
    <property type="entry name" value="ABC TRANSPORTER ATP-BINDING PROTEIN NATA"/>
    <property type="match status" value="1"/>
</dbReference>
<evidence type="ECO:0000256" key="6">
    <source>
        <dbReference type="ARBA" id="ARBA00023251"/>
    </source>
</evidence>
<keyword evidence="6" id="KW-0046">Antibiotic resistance</keyword>
<dbReference type="PANTHER" id="PTHR42711">
    <property type="entry name" value="ABC TRANSPORTER ATP-BINDING PROTEIN"/>
    <property type="match status" value="1"/>
</dbReference>
<dbReference type="CDD" id="cd03230">
    <property type="entry name" value="ABC_DR_subfamily_A"/>
    <property type="match status" value="1"/>
</dbReference>
<dbReference type="InterPro" id="IPR017871">
    <property type="entry name" value="ABC_transporter-like_CS"/>
</dbReference>
<dbReference type="GO" id="GO:0016887">
    <property type="term" value="F:ATP hydrolysis activity"/>
    <property type="evidence" value="ECO:0007669"/>
    <property type="project" value="InterPro"/>
</dbReference>
<dbReference type="PROSITE" id="PS00211">
    <property type="entry name" value="ABC_TRANSPORTER_1"/>
    <property type="match status" value="1"/>
</dbReference>
<comment type="similarity">
    <text evidence="2">Belongs to the ABC transporter superfamily.</text>
</comment>
<reference evidence="8 9" key="1">
    <citation type="submission" date="2018-11" db="EMBL/GenBank/DDBJ databases">
        <title>Sequencing the genomes of 1000 actinobacteria strains.</title>
        <authorList>
            <person name="Klenk H.-P."/>
        </authorList>
    </citation>
    <scope>NUCLEOTIDE SEQUENCE [LARGE SCALE GENOMIC DNA]</scope>
    <source>
        <strain evidence="8 9">DSM 11294</strain>
    </source>
</reference>
<dbReference type="SUPFAM" id="SSF52540">
    <property type="entry name" value="P-loop containing nucleoside triphosphate hydrolases"/>
    <property type="match status" value="1"/>
</dbReference>
<dbReference type="PROSITE" id="PS50893">
    <property type="entry name" value="ABC_TRANSPORTER_2"/>
    <property type="match status" value="1"/>
</dbReference>
<evidence type="ECO:0000313" key="9">
    <source>
        <dbReference type="Proteomes" id="UP000280668"/>
    </source>
</evidence>
<accession>A0A3N2BBB0</accession>
<evidence type="ECO:0000259" key="7">
    <source>
        <dbReference type="PROSITE" id="PS50893"/>
    </source>
</evidence>
<dbReference type="GO" id="GO:0046677">
    <property type="term" value="P:response to antibiotic"/>
    <property type="evidence" value="ECO:0007669"/>
    <property type="project" value="UniProtKB-KW"/>
</dbReference>
<sequence>MSESLSDFVVRAEGLYKSFGTSHALAGLDLHVRAGEVHGFLGPNGAGKSTTIRALLGQLRLDSGTAEVFGVSPWHEPVAIHRRLAYVPGDTSLWPGLSGGECIDLLGGFQGTMNPQRRNELIERFELDPTKKARTYSKGNRQKVVLVAALSCEAELFVLDEPTSGLDPLMESIFQQVVAELSRDGRTVLLSSHILAEVEALCDRLTIIRGGRTVSSGTLAELRAGTLTSIEFISAQAPRELAQIDGVTELSHEEHAQGIRTTLFTTHAALPATVAALSTAAPRDLAVHPPSLEQLFLEHYQDPTAADGAEVPR</sequence>
<evidence type="ECO:0000256" key="3">
    <source>
        <dbReference type="ARBA" id="ARBA00022448"/>
    </source>
</evidence>
<dbReference type="RefSeq" id="WP_123302936.1">
    <property type="nucleotide sequence ID" value="NZ_RKHK01000001.1"/>
</dbReference>
<organism evidence="8 9">
    <name type="scientific">Bogoriella caseilytica</name>
    <dbReference type="NCBI Taxonomy" id="56055"/>
    <lineage>
        <taxon>Bacteria</taxon>
        <taxon>Bacillati</taxon>
        <taxon>Actinomycetota</taxon>
        <taxon>Actinomycetes</taxon>
        <taxon>Micrococcales</taxon>
        <taxon>Bogoriellaceae</taxon>
        <taxon>Bogoriella</taxon>
    </lineage>
</organism>
<evidence type="ECO:0000256" key="5">
    <source>
        <dbReference type="ARBA" id="ARBA00022840"/>
    </source>
</evidence>
<comment type="caution">
    <text evidence="8">The sequence shown here is derived from an EMBL/GenBank/DDBJ whole genome shotgun (WGS) entry which is preliminary data.</text>
</comment>
<evidence type="ECO:0000256" key="1">
    <source>
        <dbReference type="ARBA" id="ARBA00004202"/>
    </source>
</evidence>
<dbReference type="InterPro" id="IPR003439">
    <property type="entry name" value="ABC_transporter-like_ATP-bd"/>
</dbReference>
<keyword evidence="9" id="KW-1185">Reference proteome</keyword>
<dbReference type="InterPro" id="IPR003593">
    <property type="entry name" value="AAA+_ATPase"/>
</dbReference>
<keyword evidence="4" id="KW-0547">Nucleotide-binding</keyword>
<dbReference type="Gene3D" id="3.40.50.300">
    <property type="entry name" value="P-loop containing nucleotide triphosphate hydrolases"/>
    <property type="match status" value="1"/>
</dbReference>
<proteinExistence type="inferred from homology"/>
<keyword evidence="5 8" id="KW-0067">ATP-binding</keyword>
<dbReference type="Proteomes" id="UP000280668">
    <property type="component" value="Unassembled WGS sequence"/>
</dbReference>